<reference evidence="1 2" key="1">
    <citation type="journal article" date="2022" name="DNA Res.">
        <title>Chromosomal-level genome assembly of the orchid tree Bauhinia variegata (Leguminosae; Cercidoideae) supports the allotetraploid origin hypothesis of Bauhinia.</title>
        <authorList>
            <person name="Zhong Y."/>
            <person name="Chen Y."/>
            <person name="Zheng D."/>
            <person name="Pang J."/>
            <person name="Liu Y."/>
            <person name="Luo S."/>
            <person name="Meng S."/>
            <person name="Qian L."/>
            <person name="Wei D."/>
            <person name="Dai S."/>
            <person name="Zhou R."/>
        </authorList>
    </citation>
    <scope>NUCLEOTIDE SEQUENCE [LARGE SCALE GENOMIC DNA]</scope>
    <source>
        <strain evidence="1">BV-YZ2020</strain>
    </source>
</reference>
<comment type="caution">
    <text evidence="1">The sequence shown here is derived from an EMBL/GenBank/DDBJ whole genome shotgun (WGS) entry which is preliminary data.</text>
</comment>
<protein>
    <submittedName>
        <fullName evidence="1">Uncharacterized protein</fullName>
    </submittedName>
</protein>
<gene>
    <name evidence="1" type="ORF">L6164_029986</name>
</gene>
<dbReference type="EMBL" id="CM039437">
    <property type="protein sequence ID" value="KAI4306733.1"/>
    <property type="molecule type" value="Genomic_DNA"/>
</dbReference>
<name>A0ACB9LC84_BAUVA</name>
<evidence type="ECO:0000313" key="1">
    <source>
        <dbReference type="EMBL" id="KAI4306733.1"/>
    </source>
</evidence>
<organism evidence="1 2">
    <name type="scientific">Bauhinia variegata</name>
    <name type="common">Purple orchid tree</name>
    <name type="synonym">Phanera variegata</name>
    <dbReference type="NCBI Taxonomy" id="167791"/>
    <lineage>
        <taxon>Eukaryota</taxon>
        <taxon>Viridiplantae</taxon>
        <taxon>Streptophyta</taxon>
        <taxon>Embryophyta</taxon>
        <taxon>Tracheophyta</taxon>
        <taxon>Spermatophyta</taxon>
        <taxon>Magnoliopsida</taxon>
        <taxon>eudicotyledons</taxon>
        <taxon>Gunneridae</taxon>
        <taxon>Pentapetalae</taxon>
        <taxon>rosids</taxon>
        <taxon>fabids</taxon>
        <taxon>Fabales</taxon>
        <taxon>Fabaceae</taxon>
        <taxon>Cercidoideae</taxon>
        <taxon>Cercideae</taxon>
        <taxon>Bauhiniinae</taxon>
        <taxon>Bauhinia</taxon>
    </lineage>
</organism>
<keyword evidence="2" id="KW-1185">Reference proteome</keyword>
<evidence type="ECO:0000313" key="2">
    <source>
        <dbReference type="Proteomes" id="UP000828941"/>
    </source>
</evidence>
<proteinExistence type="predicted"/>
<dbReference type="Proteomes" id="UP000828941">
    <property type="component" value="Chromosome 12"/>
</dbReference>
<sequence>MGTLSKSIAIIGLVLFLSYTFLMNPSYQLPLFPAKPQEKFPVIKASPTNISHIVFGTVGSVNTWKHKRSYIESWWQPNVTKGYIFMDSAPGNEYLPWPSTSPPFRVSEDITKLKGYPNYSNKIQLRIVQTVLEVFREGDENVRWYVMTDDDTVLVIDNLVDMLAKYDHTKYLYIGTNSECTHNNFAFSFDMAYGGAGYALSYPLMEALSKTLEMCIERYPHLYTSDNVLGACVADLGVDRTHEQGFHQIDLHGDISGLLSAHPNTPFLSLHHIDTIDPIFPSKNRSESINQLLQAAKFDHSRILQQTICYNKPISWTFSVSWGYSVHIYENVLPRSFLKKPLETFTPWWSGSGKEPPFFMFNTRWPSFTGNPCVDPHSFFADSNQNIDGNQILTTFSRRSSRGLLACAASGNHSAEPITKIMVISPIPKTVEVSILYHRIIVFT</sequence>
<accession>A0ACB9LC84</accession>